<name>A0AAV6RT37_SOLSE</name>
<evidence type="ECO:0000313" key="2">
    <source>
        <dbReference type="Proteomes" id="UP000693946"/>
    </source>
</evidence>
<sequence length="100" mass="10944">MQRKEELKIRGAEDAVAKVGESLMVKASSTSTSKLRFTINDRLQAVYFFKEKALGISSSEHRNVSAFKSSPNCLSDTLPASQGCQLMTLSPWMPTSGQDS</sequence>
<dbReference type="Proteomes" id="UP000693946">
    <property type="component" value="Linkage Group LG17"/>
</dbReference>
<reference evidence="1 2" key="1">
    <citation type="journal article" date="2021" name="Sci. Rep.">
        <title>Chromosome anchoring in Senegalese sole (Solea senegalensis) reveals sex-associated markers and genome rearrangements in flatfish.</title>
        <authorList>
            <person name="Guerrero-Cozar I."/>
            <person name="Gomez-Garrido J."/>
            <person name="Berbel C."/>
            <person name="Martinez-Blanch J.F."/>
            <person name="Alioto T."/>
            <person name="Claros M.G."/>
            <person name="Gagnaire P.A."/>
            <person name="Manchado M."/>
        </authorList>
    </citation>
    <scope>NUCLEOTIDE SEQUENCE [LARGE SCALE GENOMIC DNA]</scope>
    <source>
        <strain evidence="1">Sse05_10M</strain>
    </source>
</reference>
<comment type="caution">
    <text evidence="1">The sequence shown here is derived from an EMBL/GenBank/DDBJ whole genome shotgun (WGS) entry which is preliminary data.</text>
</comment>
<evidence type="ECO:0000313" key="1">
    <source>
        <dbReference type="EMBL" id="KAG7508642.1"/>
    </source>
</evidence>
<dbReference type="EMBL" id="JAGKHQ010000009">
    <property type="protein sequence ID" value="KAG7508642.1"/>
    <property type="molecule type" value="Genomic_DNA"/>
</dbReference>
<protein>
    <submittedName>
        <fullName evidence="1">Uncharacterized protein</fullName>
    </submittedName>
</protein>
<proteinExistence type="predicted"/>
<gene>
    <name evidence="1" type="ORF">JOB18_020030</name>
</gene>
<organism evidence="1 2">
    <name type="scientific">Solea senegalensis</name>
    <name type="common">Senegalese sole</name>
    <dbReference type="NCBI Taxonomy" id="28829"/>
    <lineage>
        <taxon>Eukaryota</taxon>
        <taxon>Metazoa</taxon>
        <taxon>Chordata</taxon>
        <taxon>Craniata</taxon>
        <taxon>Vertebrata</taxon>
        <taxon>Euteleostomi</taxon>
        <taxon>Actinopterygii</taxon>
        <taxon>Neopterygii</taxon>
        <taxon>Teleostei</taxon>
        <taxon>Neoteleostei</taxon>
        <taxon>Acanthomorphata</taxon>
        <taxon>Carangaria</taxon>
        <taxon>Pleuronectiformes</taxon>
        <taxon>Pleuronectoidei</taxon>
        <taxon>Soleidae</taxon>
        <taxon>Solea</taxon>
    </lineage>
</organism>
<keyword evidence="2" id="KW-1185">Reference proteome</keyword>
<dbReference type="AlphaFoldDB" id="A0AAV6RT37"/>
<accession>A0AAV6RT37</accession>